<keyword evidence="6" id="KW-1185">Reference proteome</keyword>
<sequence length="819" mass="90278">MSPHAESGDVLASSVSNLTGGRLPSPSIRFKSTTQLFLARKFPQALQKAQTLLDSSESAWKLKAWGLWIAILNAGADMNEDAGVEMWGKAEWERVKRLVREDGVWEEACQVFECEEIELSVDVVATLTLSSIRHASNLQPLQTRLEHLIASAPSSAELTEQVRTEHTKLLELYTLHLLPKLGEWEYAKEFVEGNTVLVDAEKDMWTSTLESLQEGERERAEAAEREAREEAEEAAEASKATKSSSSSPSSKSRKKSTSRKPVVAEMNGSTTPTKDPSSNAEDPIAPPYAASAAALPSSSSLSRFTKFSSFLFSVTSKYRSILRLLFMVIAIVEVVRRERVRERVKRGWGVVWEKVWQTVGMASKLTNAHLPPSRRQPPRVFLHHPTRRDHDVLPTPPHFSNCNRQHQFTKEERNIMTDRQYDIIVYGATGYTGTLVAQYLARNGPTSLSWAIAGRNHTKLQSTLTSLRSLSGFADRKEPGIVVADSGDKEALLEMVKQTKVVISTTGPFLKYGTLLVEACAESGTHYADITGEVPWVQDMITKCHDVAKETGAIVVPQAGYDSLPFDLGVETLVRGMREQGQDVKGVRFVVDKIRGGPSGGTLETIANMFETLPLRKIREAMTPYALSPVPRTPTATAPEVVMDPQSGKYLATSFTERMNGAIVERSWGLLNYGSDFSYREYLNVGKRVYGYLAIVLPILVMSMLATSPGRWMYRKLVREAGTGPTKEERESGCLLARVEGESTDGSVKAGVKITGKQDPGYGLTSLMLAEVGLCLAFNVDETRAKTMGGGVLTTACLGEPLRAQLEKAGFLFEFELIN</sequence>
<comment type="caution">
    <text evidence="5">The sequence shown here is derived from an EMBL/GenBank/DDBJ whole genome shotgun (WGS) entry which is preliminary data.</text>
</comment>
<evidence type="ECO:0000256" key="2">
    <source>
        <dbReference type="SAM" id="MobiDB-lite"/>
    </source>
</evidence>
<feature type="compositionally biased region" description="Polar residues" evidence="2">
    <location>
        <begin position="267"/>
        <end position="280"/>
    </location>
</feature>
<evidence type="ECO:0000259" key="4">
    <source>
        <dbReference type="Pfam" id="PF03435"/>
    </source>
</evidence>
<reference evidence="5 6" key="2">
    <citation type="journal article" date="2014" name="J. Gen. Appl. Microbiol.">
        <title>The early diverging ascomycetous budding yeast Saitoella complicata has three histone deacetylases belonging to the Clr6, Hos2, and Rpd3 lineages.</title>
        <authorList>
            <person name="Nishida H."/>
            <person name="Matsumoto T."/>
            <person name="Kondo S."/>
            <person name="Hamamoto M."/>
            <person name="Yoshikawa H."/>
        </authorList>
    </citation>
    <scope>NUCLEOTIDE SEQUENCE [LARGE SCALE GENOMIC DNA]</scope>
    <source>
        <strain evidence="5 6">NRRL Y-17804</strain>
    </source>
</reference>
<dbReference type="GO" id="GO:0005886">
    <property type="term" value="C:plasma membrane"/>
    <property type="evidence" value="ECO:0007669"/>
    <property type="project" value="TreeGrafter"/>
</dbReference>
<dbReference type="PANTHER" id="PTHR12286">
    <property type="entry name" value="SACCHAROPINE DEHYDROGENASE-LIKE OXIDOREDUCTASE"/>
    <property type="match status" value="1"/>
</dbReference>
<dbReference type="Gene3D" id="3.40.50.720">
    <property type="entry name" value="NAD(P)-binding Rossmann-like Domain"/>
    <property type="match status" value="1"/>
</dbReference>
<dbReference type="InterPro" id="IPR036291">
    <property type="entry name" value="NAD(P)-bd_dom_sf"/>
</dbReference>
<dbReference type="InterPro" id="IPR005097">
    <property type="entry name" value="Sacchrp_dh_NADP-bd"/>
</dbReference>
<evidence type="ECO:0000256" key="1">
    <source>
        <dbReference type="ARBA" id="ARBA00038048"/>
    </source>
</evidence>
<dbReference type="EMBL" id="BACD03000017">
    <property type="protein sequence ID" value="GAO48799.1"/>
    <property type="molecule type" value="Genomic_DNA"/>
</dbReference>
<dbReference type="GO" id="GO:0005811">
    <property type="term" value="C:lipid droplet"/>
    <property type="evidence" value="ECO:0007669"/>
    <property type="project" value="TreeGrafter"/>
</dbReference>
<dbReference type="GO" id="GO:0009247">
    <property type="term" value="P:glycolipid biosynthetic process"/>
    <property type="evidence" value="ECO:0007669"/>
    <property type="project" value="TreeGrafter"/>
</dbReference>
<dbReference type="GO" id="GO:0005739">
    <property type="term" value="C:mitochondrion"/>
    <property type="evidence" value="ECO:0007669"/>
    <property type="project" value="TreeGrafter"/>
</dbReference>
<evidence type="ECO:0000256" key="3">
    <source>
        <dbReference type="SAM" id="Phobius"/>
    </source>
</evidence>
<accession>A0A0E9NG30</accession>
<gene>
    <name evidence="5" type="ORF">G7K_2968-t1</name>
</gene>
<dbReference type="SUPFAM" id="SSF51735">
    <property type="entry name" value="NAD(P)-binding Rossmann-fold domains"/>
    <property type="match status" value="1"/>
</dbReference>
<organism evidence="5 6">
    <name type="scientific">Saitoella complicata (strain BCRC 22490 / CBS 7301 / JCM 7358 / NBRC 10748 / NRRL Y-17804)</name>
    <dbReference type="NCBI Taxonomy" id="698492"/>
    <lineage>
        <taxon>Eukaryota</taxon>
        <taxon>Fungi</taxon>
        <taxon>Dikarya</taxon>
        <taxon>Ascomycota</taxon>
        <taxon>Taphrinomycotina</taxon>
        <taxon>Taphrinomycotina incertae sedis</taxon>
        <taxon>Saitoella</taxon>
    </lineage>
</organism>
<dbReference type="STRING" id="698492.A0A0E9NG30"/>
<evidence type="ECO:0000313" key="6">
    <source>
        <dbReference type="Proteomes" id="UP000033140"/>
    </source>
</evidence>
<feature type="region of interest" description="Disordered" evidence="2">
    <location>
        <begin position="210"/>
        <end position="285"/>
    </location>
</feature>
<dbReference type="InterPro" id="IPR051276">
    <property type="entry name" value="Saccharopine_DH-like_oxidrdct"/>
</dbReference>
<protein>
    <recommendedName>
        <fullName evidence="4">Saccharopine dehydrogenase NADP binding domain-containing protein</fullName>
    </recommendedName>
</protein>
<dbReference type="AlphaFoldDB" id="A0A0E9NG30"/>
<evidence type="ECO:0000313" key="5">
    <source>
        <dbReference type="EMBL" id="GAO48799.1"/>
    </source>
</evidence>
<keyword evidence="3" id="KW-1133">Transmembrane helix</keyword>
<reference evidence="5 6" key="1">
    <citation type="journal article" date="2011" name="J. Gen. Appl. Microbiol.">
        <title>Draft genome sequencing of the enigmatic yeast Saitoella complicata.</title>
        <authorList>
            <person name="Nishida H."/>
            <person name="Hamamoto M."/>
            <person name="Sugiyama J."/>
        </authorList>
    </citation>
    <scope>NUCLEOTIDE SEQUENCE [LARGE SCALE GENOMIC DNA]</scope>
    <source>
        <strain evidence="5 6">NRRL Y-17804</strain>
    </source>
</reference>
<comment type="similarity">
    <text evidence="1">Belongs to the saccharopine dehydrogenase family.</text>
</comment>
<dbReference type="Pfam" id="PF03435">
    <property type="entry name" value="Sacchrp_dh_NADP"/>
    <property type="match status" value="1"/>
</dbReference>
<feature type="domain" description="Saccharopine dehydrogenase NADP binding" evidence="4">
    <location>
        <begin position="423"/>
        <end position="556"/>
    </location>
</feature>
<proteinExistence type="inferred from homology"/>
<dbReference type="PANTHER" id="PTHR12286:SF5">
    <property type="entry name" value="SACCHAROPINE DEHYDROGENASE-LIKE OXIDOREDUCTASE"/>
    <property type="match status" value="1"/>
</dbReference>
<feature type="transmembrane region" description="Helical" evidence="3">
    <location>
        <begin position="689"/>
        <end position="707"/>
    </location>
</feature>
<keyword evidence="3" id="KW-0472">Membrane</keyword>
<reference evidence="5 6" key="3">
    <citation type="journal article" date="2015" name="Genome Announc.">
        <title>Draft Genome Sequence of the Archiascomycetous Yeast Saitoella complicata.</title>
        <authorList>
            <person name="Yamauchi K."/>
            <person name="Kondo S."/>
            <person name="Hamamoto M."/>
            <person name="Takahashi Y."/>
            <person name="Ogura Y."/>
            <person name="Hayashi T."/>
            <person name="Nishida H."/>
        </authorList>
    </citation>
    <scope>NUCLEOTIDE SEQUENCE [LARGE SCALE GENOMIC DNA]</scope>
    <source>
        <strain evidence="5 6">NRRL Y-17804</strain>
    </source>
</reference>
<name>A0A0E9NG30_SAICN</name>
<dbReference type="Proteomes" id="UP000033140">
    <property type="component" value="Unassembled WGS sequence"/>
</dbReference>
<feature type="compositionally biased region" description="Low complexity" evidence="2">
    <location>
        <begin position="237"/>
        <end position="250"/>
    </location>
</feature>
<feature type="compositionally biased region" description="Basic and acidic residues" evidence="2">
    <location>
        <begin position="214"/>
        <end position="228"/>
    </location>
</feature>
<keyword evidence="3" id="KW-0812">Transmembrane</keyword>